<comment type="cofactor">
    <cofactor evidence="1">
        <name>L-ascorbate</name>
        <dbReference type="ChEBI" id="CHEBI:38290"/>
    </cofactor>
</comment>
<proteinExistence type="predicted"/>
<organism evidence="8 9">
    <name type="scientific">Digitaria exilis</name>
    <dbReference type="NCBI Taxonomy" id="1010633"/>
    <lineage>
        <taxon>Eukaryota</taxon>
        <taxon>Viridiplantae</taxon>
        <taxon>Streptophyta</taxon>
        <taxon>Embryophyta</taxon>
        <taxon>Tracheophyta</taxon>
        <taxon>Spermatophyta</taxon>
        <taxon>Magnoliopsida</taxon>
        <taxon>Liliopsida</taxon>
        <taxon>Poales</taxon>
        <taxon>Poaceae</taxon>
        <taxon>PACMAD clade</taxon>
        <taxon>Panicoideae</taxon>
        <taxon>Panicodae</taxon>
        <taxon>Paniceae</taxon>
        <taxon>Anthephorinae</taxon>
        <taxon>Digitaria</taxon>
    </lineage>
</organism>
<keyword evidence="4" id="KW-0408">Iron</keyword>
<dbReference type="GO" id="GO:0016491">
    <property type="term" value="F:oxidoreductase activity"/>
    <property type="evidence" value="ECO:0007669"/>
    <property type="project" value="UniProtKB-KW"/>
</dbReference>
<protein>
    <recommendedName>
        <fullName evidence="7">Fe2OG dioxygenase domain-containing protein</fullName>
    </recommendedName>
</protein>
<evidence type="ECO:0000256" key="4">
    <source>
        <dbReference type="ARBA" id="ARBA00023004"/>
    </source>
</evidence>
<evidence type="ECO:0000256" key="3">
    <source>
        <dbReference type="ARBA" id="ARBA00023002"/>
    </source>
</evidence>
<dbReference type="Pfam" id="PF03171">
    <property type="entry name" value="2OG-FeII_Oxy"/>
    <property type="match status" value="2"/>
</dbReference>
<dbReference type="AlphaFoldDB" id="A0A835AGF8"/>
<evidence type="ECO:0000313" key="9">
    <source>
        <dbReference type="Proteomes" id="UP000636709"/>
    </source>
</evidence>
<keyword evidence="2" id="KW-0479">Metal-binding</keyword>
<dbReference type="InterPro" id="IPR050231">
    <property type="entry name" value="Iron_ascorbate_oxido_reductase"/>
</dbReference>
<gene>
    <name evidence="8" type="ORF">HU200_054941</name>
</gene>
<feature type="domain" description="Fe2OG dioxygenase" evidence="7">
    <location>
        <begin position="301"/>
        <end position="551"/>
    </location>
</feature>
<dbReference type="PANTHER" id="PTHR47990">
    <property type="entry name" value="2-OXOGLUTARATE (2OG) AND FE(II)-DEPENDENT OXYGENASE SUPERFAMILY PROTEIN-RELATED"/>
    <property type="match status" value="1"/>
</dbReference>
<evidence type="ECO:0000256" key="5">
    <source>
        <dbReference type="ARBA" id="ARBA00050508"/>
    </source>
</evidence>
<dbReference type="EMBL" id="JACEFO010002354">
    <property type="protein sequence ID" value="KAF8664034.1"/>
    <property type="molecule type" value="Genomic_DNA"/>
</dbReference>
<reference evidence="8" key="1">
    <citation type="submission" date="2020-07" db="EMBL/GenBank/DDBJ databases">
        <title>Genome sequence and genetic diversity analysis of an under-domesticated orphan crop, white fonio (Digitaria exilis).</title>
        <authorList>
            <person name="Bennetzen J.L."/>
            <person name="Chen S."/>
            <person name="Ma X."/>
            <person name="Wang X."/>
            <person name="Yssel A.E.J."/>
            <person name="Chaluvadi S.R."/>
            <person name="Johnson M."/>
            <person name="Gangashetty P."/>
            <person name="Hamidou F."/>
            <person name="Sanogo M.D."/>
            <person name="Zwaenepoel A."/>
            <person name="Wallace J."/>
            <person name="Van De Peer Y."/>
            <person name="Van Deynze A."/>
        </authorList>
    </citation>
    <scope>NUCLEOTIDE SEQUENCE</scope>
    <source>
        <tissue evidence="8">Leaves</tissue>
    </source>
</reference>
<comment type="caution">
    <text evidence="8">The sequence shown here is derived from an EMBL/GenBank/DDBJ whole genome shotgun (WGS) entry which is preliminary data.</text>
</comment>
<dbReference type="GO" id="GO:0046872">
    <property type="term" value="F:metal ion binding"/>
    <property type="evidence" value="ECO:0007669"/>
    <property type="project" value="UniProtKB-KW"/>
</dbReference>
<comment type="catalytic activity">
    <reaction evidence="6">
        <text>gibberellin A53 + 2 2-oxoglutarate + 3 O2 + H(+) = gibberellin A20 + 2 succinate + 3 CO2 + 2 H2O</text>
        <dbReference type="Rhea" id="RHEA:60796"/>
        <dbReference type="ChEBI" id="CHEBI:15377"/>
        <dbReference type="ChEBI" id="CHEBI:15378"/>
        <dbReference type="ChEBI" id="CHEBI:15379"/>
        <dbReference type="ChEBI" id="CHEBI:16526"/>
        <dbReference type="ChEBI" id="CHEBI:16810"/>
        <dbReference type="ChEBI" id="CHEBI:30031"/>
        <dbReference type="ChEBI" id="CHEBI:58526"/>
        <dbReference type="ChEBI" id="CHEBI:143954"/>
    </reaction>
    <physiologicalReaction direction="left-to-right" evidence="6">
        <dbReference type="Rhea" id="RHEA:60797"/>
    </physiologicalReaction>
</comment>
<evidence type="ECO:0000256" key="1">
    <source>
        <dbReference type="ARBA" id="ARBA00001961"/>
    </source>
</evidence>
<dbReference type="SUPFAM" id="SSF51197">
    <property type="entry name" value="Clavaminate synthase-like"/>
    <property type="match status" value="2"/>
</dbReference>
<dbReference type="OrthoDB" id="288590at2759"/>
<keyword evidence="9" id="KW-1185">Reference proteome</keyword>
<dbReference type="Proteomes" id="UP000636709">
    <property type="component" value="Unassembled WGS sequence"/>
</dbReference>
<dbReference type="InterPro" id="IPR005123">
    <property type="entry name" value="Oxoglu/Fe-dep_dioxygenase_dom"/>
</dbReference>
<dbReference type="InterPro" id="IPR044861">
    <property type="entry name" value="IPNS-like_FE2OG_OXY"/>
</dbReference>
<evidence type="ECO:0000259" key="7">
    <source>
        <dbReference type="PROSITE" id="PS51471"/>
    </source>
</evidence>
<dbReference type="PROSITE" id="PS51471">
    <property type="entry name" value="FE2OG_OXY"/>
    <property type="match status" value="1"/>
</dbReference>
<comment type="catalytic activity">
    <reaction evidence="5">
        <text>gibberellin A12 + 2 2-oxoglutarate + 3 O2 + H(+) = gibberellin A9 + 2 succinate + 3 CO2 + 2 H2O</text>
        <dbReference type="Rhea" id="RHEA:60772"/>
        <dbReference type="ChEBI" id="CHEBI:15377"/>
        <dbReference type="ChEBI" id="CHEBI:15378"/>
        <dbReference type="ChEBI" id="CHEBI:15379"/>
        <dbReference type="ChEBI" id="CHEBI:16526"/>
        <dbReference type="ChEBI" id="CHEBI:16810"/>
        <dbReference type="ChEBI" id="CHEBI:30031"/>
        <dbReference type="ChEBI" id="CHEBI:58627"/>
        <dbReference type="ChEBI" id="CHEBI:73255"/>
    </reaction>
    <physiologicalReaction direction="left-to-right" evidence="5">
        <dbReference type="Rhea" id="RHEA:60773"/>
    </physiologicalReaction>
</comment>
<sequence length="736" mass="80256">MASPCGWVPREVASFQMFPPSLAFVVARKLPILPCYKYPHRPGQVPCTLAARTHLMVSQAQALPPSSSSRSIRDAKLAAASMDSSPAPPLLLGAPTTTPSIDLPATAKVFDLRREEPKIPAPFVWPHDDARPTSAAELDVPVVDVGVLRNGDRDGLRRAAAQVASACAAHGFFQVCGHGVDASLARAALDGASDFFRLPLAEKQRARRVPGTVSGYTSAHADRFASKLPWKETLSFGFHDGAASPVVVDYFTGTLGRDFEPMGRVYQRYCEEMKALSLTIMELLELSLGVERGYYRDFFEDSRSIMRCNYYPPCPEPERTLGTGPHCDPTALTILLQDHVGGLEVLVDGDWRPVRPVPGAMVINIGDTFMPPLDVRRGRAFESVPSPYPTTATAALVRLCGRLALERARPRLVGFPVLVAPLGVRERARPGGGFSFLPGGRPAPMPRPTRLVGWLFGLGSLPVVACLAGGRLRSPLAVSAHDPARGAHAGAPARPPFGRVVGRQQLHQLMRPVSASWTRFALSNGRYKSCLHRAVVNRRQERRSLAFFLCPREDRVVRPPASGDVAAAPRRYPDFTWADLMRFTQRHYRADTRTLDAFTRWLAHAAVGPRSLSRSPAARGWMVERGRGQVAATWPTGPAPPPHFWSMLYACKFRNLWTDAEVTGGALAPAFLVGPGGLGTLPTHEISRITNCRFLFPRHATSPNPLSLAPCHFLNPTLLSIGPCQPGTTIRSRQIL</sequence>
<evidence type="ECO:0000313" key="8">
    <source>
        <dbReference type="EMBL" id="KAF8664034.1"/>
    </source>
</evidence>
<dbReference type="Pfam" id="PF14226">
    <property type="entry name" value="DIOX_N"/>
    <property type="match status" value="1"/>
</dbReference>
<evidence type="ECO:0000256" key="2">
    <source>
        <dbReference type="ARBA" id="ARBA00022723"/>
    </source>
</evidence>
<dbReference type="InterPro" id="IPR026992">
    <property type="entry name" value="DIOX_N"/>
</dbReference>
<dbReference type="GO" id="GO:0009685">
    <property type="term" value="P:gibberellin metabolic process"/>
    <property type="evidence" value="ECO:0007669"/>
    <property type="project" value="UniProtKB-ARBA"/>
</dbReference>
<dbReference type="FunFam" id="2.60.120.330:FF:000003">
    <property type="entry name" value="Gibberellin 20 oxidase 2"/>
    <property type="match status" value="1"/>
</dbReference>
<evidence type="ECO:0000256" key="6">
    <source>
        <dbReference type="ARBA" id="ARBA00050797"/>
    </source>
</evidence>
<dbReference type="Gene3D" id="2.60.120.330">
    <property type="entry name" value="B-lactam Antibiotic, Isopenicillin N Synthase, Chain"/>
    <property type="match status" value="1"/>
</dbReference>
<dbReference type="InterPro" id="IPR027443">
    <property type="entry name" value="IPNS-like_sf"/>
</dbReference>
<accession>A0A835AGF8</accession>
<name>A0A835AGF8_9POAL</name>
<keyword evidence="3" id="KW-0560">Oxidoreductase</keyword>